<keyword evidence="4 5" id="KW-0472">Membrane</keyword>
<accession>A0A0M3IAB9</accession>
<proteinExistence type="predicted"/>
<feature type="transmembrane region" description="Helical" evidence="5">
    <location>
        <begin position="50"/>
        <end position="71"/>
    </location>
</feature>
<evidence type="ECO:0000256" key="5">
    <source>
        <dbReference type="SAM" id="Phobius"/>
    </source>
</evidence>
<sequence>MLIDPISEIPTLYLVFLIISTVATAVVIALAFVHLYVIHYYVRNEHMQTNLYFLALLFPIVGLTSLLRMYLLRSATFLYVISDT</sequence>
<dbReference type="InterPro" id="IPR005178">
    <property type="entry name" value="Ostalpha/TMEM184C"/>
</dbReference>
<keyword evidence="3 5" id="KW-1133">Transmembrane helix</keyword>
<dbReference type="GO" id="GO:0016020">
    <property type="term" value="C:membrane"/>
    <property type="evidence" value="ECO:0007669"/>
    <property type="project" value="UniProtKB-SubCell"/>
</dbReference>
<name>A0A0M3IAB9_ASCLU</name>
<feature type="transmembrane region" description="Helical" evidence="5">
    <location>
        <begin position="12"/>
        <end position="38"/>
    </location>
</feature>
<evidence type="ECO:0000256" key="3">
    <source>
        <dbReference type="ARBA" id="ARBA00022989"/>
    </source>
</evidence>
<keyword evidence="2 5" id="KW-0812">Transmembrane</keyword>
<dbReference type="Proteomes" id="UP000036681">
    <property type="component" value="Unplaced"/>
</dbReference>
<dbReference type="WBParaSite" id="ALUE_0001450401-mRNA-1">
    <property type="protein sequence ID" value="ALUE_0001450401-mRNA-1"/>
    <property type="gene ID" value="ALUE_0001450401"/>
</dbReference>
<keyword evidence="6" id="KW-1185">Reference proteome</keyword>
<reference evidence="7" key="1">
    <citation type="submission" date="2017-02" db="UniProtKB">
        <authorList>
            <consortium name="WormBaseParasite"/>
        </authorList>
    </citation>
    <scope>IDENTIFICATION</scope>
</reference>
<evidence type="ECO:0000256" key="1">
    <source>
        <dbReference type="ARBA" id="ARBA00004141"/>
    </source>
</evidence>
<evidence type="ECO:0000256" key="4">
    <source>
        <dbReference type="ARBA" id="ARBA00023136"/>
    </source>
</evidence>
<evidence type="ECO:0000256" key="2">
    <source>
        <dbReference type="ARBA" id="ARBA00022692"/>
    </source>
</evidence>
<comment type="subcellular location">
    <subcellularLocation>
        <location evidence="1">Membrane</location>
        <topology evidence="1">Multi-pass membrane protein</topology>
    </subcellularLocation>
</comment>
<evidence type="ECO:0000313" key="6">
    <source>
        <dbReference type="Proteomes" id="UP000036681"/>
    </source>
</evidence>
<organism evidence="6 7">
    <name type="scientific">Ascaris lumbricoides</name>
    <name type="common">Giant roundworm</name>
    <dbReference type="NCBI Taxonomy" id="6252"/>
    <lineage>
        <taxon>Eukaryota</taxon>
        <taxon>Metazoa</taxon>
        <taxon>Ecdysozoa</taxon>
        <taxon>Nematoda</taxon>
        <taxon>Chromadorea</taxon>
        <taxon>Rhabditida</taxon>
        <taxon>Spirurina</taxon>
        <taxon>Ascaridomorpha</taxon>
        <taxon>Ascaridoidea</taxon>
        <taxon>Ascarididae</taxon>
        <taxon>Ascaris</taxon>
    </lineage>
</organism>
<dbReference type="AlphaFoldDB" id="A0A0M3IAB9"/>
<evidence type="ECO:0000313" key="7">
    <source>
        <dbReference type="WBParaSite" id="ALUE_0001450401-mRNA-1"/>
    </source>
</evidence>
<protein>
    <submittedName>
        <fullName evidence="7">G-protein coupled receptors family 1 profile domain-containing protein</fullName>
    </submittedName>
</protein>
<dbReference type="Pfam" id="PF03619">
    <property type="entry name" value="Solute_trans_a"/>
    <property type="match status" value="1"/>
</dbReference>